<comment type="caution">
    <text evidence="3">The sequence shown here is derived from an EMBL/GenBank/DDBJ whole genome shotgun (WGS) entry which is preliminary data.</text>
</comment>
<protein>
    <recommendedName>
        <fullName evidence="2">VQ domain-containing protein</fullName>
    </recommendedName>
</protein>
<feature type="compositionally biased region" description="Low complexity" evidence="1">
    <location>
        <begin position="1"/>
        <end position="14"/>
    </location>
</feature>
<feature type="compositionally biased region" description="Polar residues" evidence="1">
    <location>
        <begin position="138"/>
        <end position="148"/>
    </location>
</feature>
<evidence type="ECO:0000256" key="1">
    <source>
        <dbReference type="SAM" id="MobiDB-lite"/>
    </source>
</evidence>
<dbReference type="PANTHER" id="PTHR33179:SF58">
    <property type="entry name" value="OS08G0409500 PROTEIN"/>
    <property type="match status" value="1"/>
</dbReference>
<name>A0A8J4QSK5_9ROSI</name>
<feature type="compositionally biased region" description="Polar residues" evidence="1">
    <location>
        <begin position="32"/>
        <end position="56"/>
    </location>
</feature>
<evidence type="ECO:0000259" key="2">
    <source>
        <dbReference type="Pfam" id="PF05678"/>
    </source>
</evidence>
<reference evidence="3" key="1">
    <citation type="submission" date="2020-03" db="EMBL/GenBank/DDBJ databases">
        <title>Castanea mollissima Vanexum genome sequencing.</title>
        <authorList>
            <person name="Staton M."/>
        </authorList>
    </citation>
    <scope>NUCLEOTIDE SEQUENCE</scope>
    <source>
        <tissue evidence="3">Leaf</tissue>
    </source>
</reference>
<keyword evidence="4" id="KW-1185">Reference proteome</keyword>
<feature type="region of interest" description="Disordered" evidence="1">
    <location>
        <begin position="1"/>
        <end position="56"/>
    </location>
</feature>
<feature type="domain" description="VQ" evidence="2">
    <location>
        <begin position="159"/>
        <end position="186"/>
    </location>
</feature>
<dbReference type="EMBL" id="JRKL02002820">
    <property type="protein sequence ID" value="KAF3957438.1"/>
    <property type="molecule type" value="Genomic_DNA"/>
</dbReference>
<feature type="compositionally biased region" description="Basic residues" evidence="1">
    <location>
        <begin position="149"/>
        <end position="158"/>
    </location>
</feature>
<accession>A0A8J4QSK5</accession>
<dbReference type="PANTHER" id="PTHR33179">
    <property type="entry name" value="VQ MOTIF-CONTAINING PROTEIN"/>
    <property type="match status" value="1"/>
</dbReference>
<feature type="compositionally biased region" description="Polar residues" evidence="1">
    <location>
        <begin position="102"/>
        <end position="112"/>
    </location>
</feature>
<evidence type="ECO:0000313" key="4">
    <source>
        <dbReference type="Proteomes" id="UP000737018"/>
    </source>
</evidence>
<gene>
    <name evidence="3" type="ORF">CMV_017546</name>
</gene>
<dbReference type="AlphaFoldDB" id="A0A8J4QSK5"/>
<sequence length="444" mass="47374">MDSGNSGSMQSSSGGDEEYDSRAAESVPSFLNPPSSHYGSPSLFSQHQNHQPNLSDLSSNYLHALSQSQAYSNTNSLLHNLDTVQPRGLRSEPNCTDLGNLPGSSSSTQSNIAHHGPNHGSSSTPSSMRMRPLHENGTRATAQPNVVRNSKKRTRASRRAPTTVLTTDTSNFRAMVQEFTGIPSPPFSGSSHTRRLDLFGNSSALRSGHLEPMGALYPLRPSAQKVQLPPFVSSTTSTSSSSCTSSLLNNTVFDATNIASTSNNNFSSALHNYHHQVPSNLGLNIPRQPQNMQLNMQNPILTFQSLSQPTLHHPSFNVPGFGARSQQGSLSIPSLDELGMNHGSGHVNVNLVGLQNHGAGSNNDGGQGQDHLSNSLRVGGCKLNYSATSSSDFNHDKSLENVSTRGTEGTKLTKELKGAGFGFNDGRIGLGFNCNEELVLTVVV</sequence>
<proteinExistence type="predicted"/>
<evidence type="ECO:0000313" key="3">
    <source>
        <dbReference type="EMBL" id="KAF3957438.1"/>
    </source>
</evidence>
<dbReference type="Pfam" id="PF05678">
    <property type="entry name" value="VQ"/>
    <property type="match status" value="1"/>
</dbReference>
<dbReference type="Proteomes" id="UP000737018">
    <property type="component" value="Unassembled WGS sequence"/>
</dbReference>
<feature type="region of interest" description="Disordered" evidence="1">
    <location>
        <begin position="88"/>
        <end position="163"/>
    </location>
</feature>
<dbReference type="InterPro" id="IPR008889">
    <property type="entry name" value="VQ"/>
</dbReference>
<dbReference type="OrthoDB" id="780193at2759"/>
<dbReference type="InterPro" id="IPR039609">
    <property type="entry name" value="VQ_15/22"/>
</dbReference>
<feature type="compositionally biased region" description="Low complexity" evidence="1">
    <location>
        <begin position="121"/>
        <end position="130"/>
    </location>
</feature>
<organism evidence="3 4">
    <name type="scientific">Castanea mollissima</name>
    <name type="common">Chinese chestnut</name>
    <dbReference type="NCBI Taxonomy" id="60419"/>
    <lineage>
        <taxon>Eukaryota</taxon>
        <taxon>Viridiplantae</taxon>
        <taxon>Streptophyta</taxon>
        <taxon>Embryophyta</taxon>
        <taxon>Tracheophyta</taxon>
        <taxon>Spermatophyta</taxon>
        <taxon>Magnoliopsida</taxon>
        <taxon>eudicotyledons</taxon>
        <taxon>Gunneridae</taxon>
        <taxon>Pentapetalae</taxon>
        <taxon>rosids</taxon>
        <taxon>fabids</taxon>
        <taxon>Fagales</taxon>
        <taxon>Fagaceae</taxon>
        <taxon>Castanea</taxon>
    </lineage>
</organism>